<name>A0A1Q8QRC5_9FIRM</name>
<dbReference type="InterPro" id="IPR004291">
    <property type="entry name" value="Transposase_IS66_central"/>
</dbReference>
<organism evidence="2 3">
    <name type="scientific">Desulfosporosinus metallidurans</name>
    <dbReference type="NCBI Taxonomy" id="1888891"/>
    <lineage>
        <taxon>Bacteria</taxon>
        <taxon>Bacillati</taxon>
        <taxon>Bacillota</taxon>
        <taxon>Clostridia</taxon>
        <taxon>Eubacteriales</taxon>
        <taxon>Desulfitobacteriaceae</taxon>
        <taxon>Desulfosporosinus</taxon>
    </lineage>
</organism>
<dbReference type="EMBL" id="MLBF01000029">
    <property type="protein sequence ID" value="OLN29852.1"/>
    <property type="molecule type" value="Genomic_DNA"/>
</dbReference>
<proteinExistence type="predicted"/>
<comment type="caution">
    <text evidence="2">The sequence shown here is derived from an EMBL/GenBank/DDBJ whole genome shotgun (WGS) entry which is preliminary data.</text>
</comment>
<keyword evidence="3" id="KW-1185">Reference proteome</keyword>
<evidence type="ECO:0000259" key="1">
    <source>
        <dbReference type="Pfam" id="PF03050"/>
    </source>
</evidence>
<accession>A0A1Q8QRC5</accession>
<dbReference type="Proteomes" id="UP000186102">
    <property type="component" value="Unassembled WGS sequence"/>
</dbReference>
<gene>
    <name evidence="2" type="ORF">DSOL_3383</name>
</gene>
<protein>
    <recommendedName>
        <fullName evidence="1">Transposase IS66 central domain-containing protein</fullName>
    </recommendedName>
</protein>
<dbReference type="Pfam" id="PF03050">
    <property type="entry name" value="DDE_Tnp_IS66"/>
    <property type="match status" value="1"/>
</dbReference>
<evidence type="ECO:0000313" key="3">
    <source>
        <dbReference type="Proteomes" id="UP000186102"/>
    </source>
</evidence>
<sequence>MLALMNYLTDFQLLPLERAAETIRELTKQTVSEGTLVNDSKKLYVALEEAEKVIKQQLTDFAVVYFDETGMRSEKKCKSFMLLRPKN</sequence>
<evidence type="ECO:0000313" key="2">
    <source>
        <dbReference type="EMBL" id="OLN29852.1"/>
    </source>
</evidence>
<reference evidence="2 3" key="1">
    <citation type="submission" date="2016-09" db="EMBL/GenBank/DDBJ databases">
        <title>Complete genome of Desulfosporosinus sp. OL.</title>
        <authorList>
            <person name="Mardanov A."/>
            <person name="Beletsky A."/>
            <person name="Panova A."/>
            <person name="Karnachuk O."/>
            <person name="Ravin N."/>
        </authorList>
    </citation>
    <scope>NUCLEOTIDE SEQUENCE [LARGE SCALE GENOMIC DNA]</scope>
    <source>
        <strain evidence="2 3">OL</strain>
    </source>
</reference>
<dbReference type="AlphaFoldDB" id="A0A1Q8QRC5"/>
<feature type="domain" description="Transposase IS66 central" evidence="1">
    <location>
        <begin position="11"/>
        <end position="75"/>
    </location>
</feature>